<keyword evidence="1" id="KW-1133">Transmembrane helix</keyword>
<feature type="transmembrane region" description="Helical" evidence="1">
    <location>
        <begin position="12"/>
        <end position="29"/>
    </location>
</feature>
<accession>A0AAV2DNP5</accession>
<organism evidence="2 3">
    <name type="scientific">Linum trigynum</name>
    <dbReference type="NCBI Taxonomy" id="586398"/>
    <lineage>
        <taxon>Eukaryota</taxon>
        <taxon>Viridiplantae</taxon>
        <taxon>Streptophyta</taxon>
        <taxon>Embryophyta</taxon>
        <taxon>Tracheophyta</taxon>
        <taxon>Spermatophyta</taxon>
        <taxon>Magnoliopsida</taxon>
        <taxon>eudicotyledons</taxon>
        <taxon>Gunneridae</taxon>
        <taxon>Pentapetalae</taxon>
        <taxon>rosids</taxon>
        <taxon>fabids</taxon>
        <taxon>Malpighiales</taxon>
        <taxon>Linaceae</taxon>
        <taxon>Linum</taxon>
    </lineage>
</organism>
<keyword evidence="1" id="KW-0472">Membrane</keyword>
<name>A0AAV2DNP5_9ROSI</name>
<keyword evidence="1" id="KW-0812">Transmembrane</keyword>
<dbReference type="AlphaFoldDB" id="A0AAV2DNP5"/>
<proteinExistence type="predicted"/>
<evidence type="ECO:0000256" key="1">
    <source>
        <dbReference type="SAM" id="Phobius"/>
    </source>
</evidence>
<keyword evidence="3" id="KW-1185">Reference proteome</keyword>
<evidence type="ECO:0000313" key="3">
    <source>
        <dbReference type="Proteomes" id="UP001497516"/>
    </source>
</evidence>
<sequence>MMIKIIKQTIKRFIIILSPVPIPIAGISVPPLPPNARGGGGGDVTLIRGSGSASTAAAPSPFRKDSTDLVRRITLIAYFLEEIANFDDGSGVGRNFDTATMYLALRRLAFLPAAINSYRAHHRPDNPPPTLSPTLSVLTQFRGSSHSVGGIRVRHPLNSSFGLHLCLDESIPFDPNYSKQNRCRNTLKRITYLHHVASPDCVAAHHDRKEGR</sequence>
<dbReference type="Proteomes" id="UP001497516">
    <property type="component" value="Chromosome 3"/>
</dbReference>
<dbReference type="EMBL" id="OZ034816">
    <property type="protein sequence ID" value="CAL1375296.1"/>
    <property type="molecule type" value="Genomic_DNA"/>
</dbReference>
<protein>
    <submittedName>
        <fullName evidence="2">Uncharacterized protein</fullName>
    </submittedName>
</protein>
<evidence type="ECO:0000313" key="2">
    <source>
        <dbReference type="EMBL" id="CAL1375296.1"/>
    </source>
</evidence>
<reference evidence="2 3" key="1">
    <citation type="submission" date="2024-04" db="EMBL/GenBank/DDBJ databases">
        <authorList>
            <person name="Fracassetti M."/>
        </authorList>
    </citation>
    <scope>NUCLEOTIDE SEQUENCE [LARGE SCALE GENOMIC DNA]</scope>
</reference>
<gene>
    <name evidence="2" type="ORF">LTRI10_LOCUS17103</name>
</gene>